<keyword evidence="7" id="KW-1185">Reference proteome</keyword>
<dbReference type="AlphaFoldDB" id="A0A9C6XTX2"/>
<evidence type="ECO:0000313" key="7">
    <source>
        <dbReference type="Proteomes" id="UP000504606"/>
    </source>
</evidence>
<sequence>MYYNIWFVILARPSDDQWNTLIDLIAMDKEILHGQFLAPGGVQRTHQKWEDIAAIVNSVPGATVTKDGEQWRLAWVGLRSRARTSLRNMSAYRNGTGGGPDVDVAGLAISKLYKRVLGLTGITAAVGSRCP</sequence>
<dbReference type="Pfam" id="PF13873">
    <property type="entry name" value="Myb_DNA-bind_5"/>
    <property type="match status" value="1"/>
</dbReference>
<dbReference type="Proteomes" id="UP000504606">
    <property type="component" value="Unplaced"/>
</dbReference>
<protein>
    <recommendedName>
        <fullName evidence="2">Regulatory protein zeste</fullName>
    </recommendedName>
</protein>
<name>A0A9C6XTX2_FRAOC</name>
<gene>
    <name evidence="8" type="primary">LOC127751412</name>
</gene>
<evidence type="ECO:0000259" key="6">
    <source>
        <dbReference type="Pfam" id="PF13873"/>
    </source>
</evidence>
<evidence type="ECO:0000313" key="8">
    <source>
        <dbReference type="RefSeq" id="XP_052130890.1"/>
    </source>
</evidence>
<accession>A0A9C6XTX2</accession>
<evidence type="ECO:0000256" key="4">
    <source>
        <dbReference type="ARBA" id="ARBA00023163"/>
    </source>
</evidence>
<comment type="function">
    <text evidence="5">Involved in transvection phenomena (= synapsis-dependent gene expression), where the synaptic pairing of chromosomes carrying genes with which zeste interacts influences the expression of these genes. Zeste binds to DNA and stimulates transcription from a nearby promoter.</text>
</comment>
<comment type="subunit">
    <text evidence="1">Self-associates forming complexes of several hundred monomers.</text>
</comment>
<evidence type="ECO:0000256" key="2">
    <source>
        <dbReference type="ARBA" id="ARBA00016807"/>
    </source>
</evidence>
<dbReference type="RefSeq" id="XP_052130890.1">
    <property type="nucleotide sequence ID" value="XM_052274930.1"/>
</dbReference>
<reference evidence="8" key="1">
    <citation type="submission" date="2025-08" db="UniProtKB">
        <authorList>
            <consortium name="RefSeq"/>
        </authorList>
    </citation>
    <scope>IDENTIFICATION</scope>
    <source>
        <tissue evidence="8">Whole organism</tissue>
    </source>
</reference>
<evidence type="ECO:0000256" key="5">
    <source>
        <dbReference type="ARBA" id="ARBA00025466"/>
    </source>
</evidence>
<proteinExistence type="predicted"/>
<dbReference type="OrthoDB" id="3437960at2759"/>
<organism evidence="7 8">
    <name type="scientific">Frankliniella occidentalis</name>
    <name type="common">Western flower thrips</name>
    <name type="synonym">Euthrips occidentalis</name>
    <dbReference type="NCBI Taxonomy" id="133901"/>
    <lineage>
        <taxon>Eukaryota</taxon>
        <taxon>Metazoa</taxon>
        <taxon>Ecdysozoa</taxon>
        <taxon>Arthropoda</taxon>
        <taxon>Hexapoda</taxon>
        <taxon>Insecta</taxon>
        <taxon>Pterygota</taxon>
        <taxon>Neoptera</taxon>
        <taxon>Paraneoptera</taxon>
        <taxon>Thysanoptera</taxon>
        <taxon>Terebrantia</taxon>
        <taxon>Thripoidea</taxon>
        <taxon>Thripidae</taxon>
        <taxon>Frankliniella</taxon>
    </lineage>
</organism>
<dbReference type="InterPro" id="IPR028002">
    <property type="entry name" value="Myb_DNA-bind_5"/>
</dbReference>
<dbReference type="KEGG" id="foc:127751412"/>
<evidence type="ECO:0000256" key="3">
    <source>
        <dbReference type="ARBA" id="ARBA00023015"/>
    </source>
</evidence>
<feature type="domain" description="Myb/SANT-like DNA-binding" evidence="6">
    <location>
        <begin position="14"/>
        <end position="85"/>
    </location>
</feature>
<keyword evidence="4" id="KW-0804">Transcription</keyword>
<keyword evidence="3" id="KW-0805">Transcription regulation</keyword>
<dbReference type="GeneID" id="127751412"/>
<evidence type="ECO:0000256" key="1">
    <source>
        <dbReference type="ARBA" id="ARBA00011764"/>
    </source>
</evidence>